<name>A0A2U1ZZX5_9MICO</name>
<sequence>MTTTFAPYDPVDLPAPVLAYLDARDDERFADAVALFAADATVLDDGGTYPGIDAIRAWVEQTSTEFTYTATRIGQRVEDGGDVVVQVRLDGTFPGGTVTLRYRFALDGERITRLAIAV</sequence>
<evidence type="ECO:0000313" key="2">
    <source>
        <dbReference type="EMBL" id="PWD52529.1"/>
    </source>
</evidence>
<dbReference type="OrthoDB" id="8684708at2"/>
<keyword evidence="3" id="KW-1185">Reference proteome</keyword>
<feature type="domain" description="SnoaL-like" evidence="1">
    <location>
        <begin position="17"/>
        <end position="104"/>
    </location>
</feature>
<comment type="caution">
    <text evidence="2">The sequence shown here is derived from an EMBL/GenBank/DDBJ whole genome shotgun (WGS) entry which is preliminary data.</text>
</comment>
<dbReference type="InterPro" id="IPR032710">
    <property type="entry name" value="NTF2-like_dom_sf"/>
</dbReference>
<dbReference type="Pfam" id="PF12680">
    <property type="entry name" value="SnoaL_2"/>
    <property type="match status" value="1"/>
</dbReference>
<dbReference type="SUPFAM" id="SSF54427">
    <property type="entry name" value="NTF2-like"/>
    <property type="match status" value="1"/>
</dbReference>
<proteinExistence type="predicted"/>
<gene>
    <name evidence="2" type="ORF">C8046_12295</name>
</gene>
<reference evidence="2 3" key="1">
    <citation type="submission" date="2018-03" db="EMBL/GenBank/DDBJ databases">
        <title>Genome assembly of novel Miniimonas species PCH200.</title>
        <authorList>
            <person name="Thakur V."/>
            <person name="Kumar V."/>
            <person name="Singh D."/>
        </authorList>
    </citation>
    <scope>NUCLEOTIDE SEQUENCE [LARGE SCALE GENOMIC DNA]</scope>
    <source>
        <strain evidence="2 3">PCH200</strain>
    </source>
</reference>
<protein>
    <submittedName>
        <fullName evidence="2">Nuclear transport factor 2 family protein</fullName>
    </submittedName>
</protein>
<dbReference type="EMBL" id="PYHR01000002">
    <property type="protein sequence ID" value="PWD52529.1"/>
    <property type="molecule type" value="Genomic_DNA"/>
</dbReference>
<dbReference type="Gene3D" id="3.10.450.50">
    <property type="match status" value="1"/>
</dbReference>
<dbReference type="InterPro" id="IPR037401">
    <property type="entry name" value="SnoaL-like"/>
</dbReference>
<dbReference type="RefSeq" id="WP_109230916.1">
    <property type="nucleotide sequence ID" value="NZ_PYHR01000002.1"/>
</dbReference>
<evidence type="ECO:0000259" key="1">
    <source>
        <dbReference type="Pfam" id="PF12680"/>
    </source>
</evidence>
<evidence type="ECO:0000313" key="3">
    <source>
        <dbReference type="Proteomes" id="UP000245166"/>
    </source>
</evidence>
<accession>A0A2U1ZZX5</accession>
<dbReference type="Proteomes" id="UP000245166">
    <property type="component" value="Unassembled WGS sequence"/>
</dbReference>
<dbReference type="AlphaFoldDB" id="A0A2U1ZZX5"/>
<organism evidence="2 3">
    <name type="scientific">Serinibacter arcticus</name>
    <dbReference type="NCBI Taxonomy" id="1655435"/>
    <lineage>
        <taxon>Bacteria</taxon>
        <taxon>Bacillati</taxon>
        <taxon>Actinomycetota</taxon>
        <taxon>Actinomycetes</taxon>
        <taxon>Micrococcales</taxon>
        <taxon>Beutenbergiaceae</taxon>
        <taxon>Serinibacter</taxon>
    </lineage>
</organism>